<dbReference type="OrthoDB" id="181267at2"/>
<dbReference type="PANTHER" id="PTHR33442:SF5">
    <property type="entry name" value="BIFUNCTIONAL TRANS-3-HYDROXY-L-PROLINE DEHYDRATASE_2-EPIMERASE"/>
    <property type="match status" value="1"/>
</dbReference>
<gene>
    <name evidence="3" type="ORF">PSJ8397_01455</name>
</gene>
<evidence type="ECO:0000256" key="2">
    <source>
        <dbReference type="PIRSR" id="PIRSR029792-1"/>
    </source>
</evidence>
<dbReference type="Proteomes" id="UP000193623">
    <property type="component" value="Unassembled WGS sequence"/>
</dbReference>
<dbReference type="Pfam" id="PF05544">
    <property type="entry name" value="Pro_racemase"/>
    <property type="match status" value="1"/>
</dbReference>
<feature type="active site" description="Proton acceptor" evidence="2">
    <location>
        <position position="91"/>
    </location>
</feature>
<protein>
    <submittedName>
        <fullName evidence="3">Proline racemase</fullName>
        <ecNumber evidence="3">5.1.1.4</ecNumber>
    </submittedName>
</protein>
<dbReference type="AlphaFoldDB" id="A0A1Y5S7C4"/>
<dbReference type="InterPro" id="IPR008794">
    <property type="entry name" value="Pro_racemase_fam"/>
</dbReference>
<dbReference type="Gene3D" id="3.10.310.10">
    <property type="entry name" value="Diaminopimelate Epimerase, Chain A, domain 1"/>
    <property type="match status" value="2"/>
</dbReference>
<dbReference type="GO" id="GO:0047580">
    <property type="term" value="F:4-hydroxyproline epimerase activity"/>
    <property type="evidence" value="ECO:0007669"/>
    <property type="project" value="TreeGrafter"/>
</dbReference>
<dbReference type="RefSeq" id="WP_085863892.1">
    <property type="nucleotide sequence ID" value="NZ_FWFT01000002.1"/>
</dbReference>
<organism evidence="3 4">
    <name type="scientific">Pseudooctadecabacter jejudonensis</name>
    <dbReference type="NCBI Taxonomy" id="1391910"/>
    <lineage>
        <taxon>Bacteria</taxon>
        <taxon>Pseudomonadati</taxon>
        <taxon>Pseudomonadota</taxon>
        <taxon>Alphaproteobacteria</taxon>
        <taxon>Rhodobacterales</taxon>
        <taxon>Paracoccaceae</taxon>
        <taxon>Pseudooctadecabacter</taxon>
    </lineage>
</organism>
<dbReference type="SFLD" id="SFLDS00028">
    <property type="entry name" value="Proline_Racemase"/>
    <property type="match status" value="1"/>
</dbReference>
<dbReference type="EMBL" id="FWFT01000002">
    <property type="protein sequence ID" value="SLN31496.1"/>
    <property type="molecule type" value="Genomic_DNA"/>
</dbReference>
<accession>A0A1Y5S7C4</accession>
<evidence type="ECO:0000313" key="4">
    <source>
        <dbReference type="Proteomes" id="UP000193623"/>
    </source>
</evidence>
<evidence type="ECO:0000256" key="1">
    <source>
        <dbReference type="ARBA" id="ARBA00007529"/>
    </source>
</evidence>
<dbReference type="PANTHER" id="PTHR33442">
    <property type="entry name" value="TRANS-3-HYDROXY-L-PROLINE DEHYDRATASE"/>
    <property type="match status" value="1"/>
</dbReference>
<dbReference type="PIRSF" id="PIRSF029792">
    <property type="entry name" value="Pro_racemase"/>
    <property type="match status" value="1"/>
</dbReference>
<keyword evidence="3" id="KW-0413">Isomerase</keyword>
<proteinExistence type="inferred from homology"/>
<name>A0A1Y5S7C4_9RHOB</name>
<dbReference type="SUPFAM" id="SSF54506">
    <property type="entry name" value="Diaminopimelate epimerase-like"/>
    <property type="match status" value="1"/>
</dbReference>
<dbReference type="EC" id="5.1.1.4" evidence="3"/>
<feature type="active site" description="Proton donor" evidence="2">
    <location>
        <position position="267"/>
    </location>
</feature>
<keyword evidence="4" id="KW-1185">Reference proteome</keyword>
<sequence length="351" mass="37081">MKMTRMITAVEAHAEGEGGRVITGGMPVLKGNSVFEKMRYLEAHHDDIRLLMLREPRGNPALCCNAIVPPCDPSADAGFIVMEQTEYAPMSGSNAICVTTVLLETGIVPMVEPVTTLRLEAPAGVIEVRATCKDGKVERVAFENVPAFVAHLDVPLDVAGFGTITASIAWGGMWFVIADASEFGIDPVAENGAASVRAIEAMRHAAAEQYPVRHPDNPDLTGPTIGQIIAPPIDPATHGRGAISVSSGPFDPLRPDALTGALDRSPCGTGTCAKMAVLHAKGELGVGEDYINASPIGTKFTGRIERITQVGDYDAIVPSLSGRGWISGVAQWMLDPSDPFPEGFTIGDIWG</sequence>
<reference evidence="3 4" key="1">
    <citation type="submission" date="2017-03" db="EMBL/GenBank/DDBJ databases">
        <authorList>
            <person name="Afonso C.L."/>
            <person name="Miller P.J."/>
            <person name="Scott M.A."/>
            <person name="Spackman E."/>
            <person name="Goraichik I."/>
            <person name="Dimitrov K.M."/>
            <person name="Suarez D.L."/>
            <person name="Swayne D.E."/>
        </authorList>
    </citation>
    <scope>NUCLEOTIDE SEQUENCE [LARGE SCALE GENOMIC DNA]</scope>
    <source>
        <strain evidence="3 4">CECT 8397</strain>
    </source>
</reference>
<dbReference type="GO" id="GO:0018112">
    <property type="term" value="F:proline racemase activity"/>
    <property type="evidence" value="ECO:0007669"/>
    <property type="project" value="UniProtKB-EC"/>
</dbReference>
<evidence type="ECO:0000313" key="3">
    <source>
        <dbReference type="EMBL" id="SLN31496.1"/>
    </source>
</evidence>
<comment type="similarity">
    <text evidence="1">Belongs to the proline racemase family.</text>
</comment>